<evidence type="ECO:0000256" key="2">
    <source>
        <dbReference type="ARBA" id="ARBA00034247"/>
    </source>
</evidence>
<feature type="transmembrane region" description="Helical" evidence="3">
    <location>
        <begin position="162"/>
        <end position="181"/>
    </location>
</feature>
<feature type="transmembrane region" description="Helical" evidence="3">
    <location>
        <begin position="20"/>
        <end position="37"/>
    </location>
</feature>
<dbReference type="EMBL" id="CP006704">
    <property type="protein sequence ID" value="AIJ44586.1"/>
    <property type="molecule type" value="Genomic_DNA"/>
</dbReference>
<protein>
    <recommendedName>
        <fullName evidence="1">diguanylate cyclase</fullName>
        <ecNumber evidence="1">2.7.7.65</ecNumber>
    </recommendedName>
</protein>
<sequence>MTEASSPKQTPSLQTTAPQAWTVALALGCMVFVAALLGILGRPLGFFSAIWPANALLLGVLLHKPGWLRPGSILAVSAGYIAADLLTGSRLDVAVLLSMANMAGVGTAWALMHRQSRATLFMQRQSSALLLFVGSGMGALAAAILGGPVVTAVFGTPHWQAFSMWLSSEWLNYMTFLPVVLAWPTRKQPAPNWTEPTPMRRVLPLLSVIALETISYWIKGPGSLAFSLPALIWCALSYRIFSLTLITAALCLSSIIFISLGTLEFTPAHFLEALSFRMGLCMLVLGPLAVAGSHMARNELMQKLSHAVNHDFLTDALARGAFLKQGQRILERCRQDGQPFAILMLDLDHFKQINDSFGHAGGDQLLRSFCQTLTQVLRAQDIVGRMGGEEFAVALPKVNAAAAQEIAKRINRAIRELRVPMDDQLMSATVSIGLIHTDRLQAHQSLDLLLQDADQALYEAKAAGRDRVSSQLC</sequence>
<dbReference type="Proteomes" id="UP000028782">
    <property type="component" value="Chromosome"/>
</dbReference>
<evidence type="ECO:0000313" key="6">
    <source>
        <dbReference type="Proteomes" id="UP000028782"/>
    </source>
</evidence>
<keyword evidence="3" id="KW-1133">Transmembrane helix</keyword>
<evidence type="ECO:0000256" key="3">
    <source>
        <dbReference type="SAM" id="Phobius"/>
    </source>
</evidence>
<dbReference type="GO" id="GO:0043709">
    <property type="term" value="P:cell adhesion involved in single-species biofilm formation"/>
    <property type="evidence" value="ECO:0007669"/>
    <property type="project" value="TreeGrafter"/>
</dbReference>
<evidence type="ECO:0000313" key="5">
    <source>
        <dbReference type="EMBL" id="AIJ44586.1"/>
    </source>
</evidence>
<keyword evidence="3" id="KW-0812">Transmembrane</keyword>
<dbReference type="InterPro" id="IPR050469">
    <property type="entry name" value="Diguanylate_Cyclase"/>
</dbReference>
<dbReference type="Pfam" id="PF00990">
    <property type="entry name" value="GGDEF"/>
    <property type="match status" value="1"/>
</dbReference>
<dbReference type="PROSITE" id="PS50887">
    <property type="entry name" value="GGDEF"/>
    <property type="match status" value="1"/>
</dbReference>
<feature type="transmembrane region" description="Helical" evidence="3">
    <location>
        <begin position="248"/>
        <end position="270"/>
    </location>
</feature>
<dbReference type="GO" id="GO:0005886">
    <property type="term" value="C:plasma membrane"/>
    <property type="evidence" value="ECO:0007669"/>
    <property type="project" value="TreeGrafter"/>
</dbReference>
<feature type="transmembrane region" description="Helical" evidence="3">
    <location>
        <begin position="93"/>
        <end position="112"/>
    </location>
</feature>
<dbReference type="Gene3D" id="3.30.70.270">
    <property type="match status" value="1"/>
</dbReference>
<reference evidence="5 6" key="1">
    <citation type="journal article" date="2014" name="Genome Announc.">
        <title>Complete Genome Sequence of Polychlorinated Biphenyl Degrader Comamonas testosteroni TK102 (NBRC 109938).</title>
        <authorList>
            <person name="Fukuda K."/>
            <person name="Hosoyama A."/>
            <person name="Tsuchikane K."/>
            <person name="Ohji S."/>
            <person name="Yamazoe A."/>
            <person name="Fujita N."/>
            <person name="Shintani M."/>
            <person name="Kimbara K."/>
        </authorList>
    </citation>
    <scope>NUCLEOTIDE SEQUENCE [LARGE SCALE GENOMIC DNA]</scope>
    <source>
        <strain evidence="5">TK102</strain>
    </source>
</reference>
<feature type="transmembrane region" description="Helical" evidence="3">
    <location>
        <begin position="202"/>
        <end position="218"/>
    </location>
</feature>
<dbReference type="NCBIfam" id="TIGR00254">
    <property type="entry name" value="GGDEF"/>
    <property type="match status" value="1"/>
</dbReference>
<name>A0A076PIP4_COMTE</name>
<evidence type="ECO:0000259" key="4">
    <source>
        <dbReference type="PROSITE" id="PS50887"/>
    </source>
</evidence>
<feature type="domain" description="GGDEF" evidence="4">
    <location>
        <begin position="338"/>
        <end position="473"/>
    </location>
</feature>
<dbReference type="SMART" id="SM00267">
    <property type="entry name" value="GGDEF"/>
    <property type="match status" value="1"/>
</dbReference>
<dbReference type="GO" id="GO:0052621">
    <property type="term" value="F:diguanylate cyclase activity"/>
    <property type="evidence" value="ECO:0007669"/>
    <property type="project" value="UniProtKB-EC"/>
</dbReference>
<feature type="transmembrane region" description="Helical" evidence="3">
    <location>
        <begin position="128"/>
        <end position="150"/>
    </location>
</feature>
<gene>
    <name evidence="5" type="ORF">O987_01985</name>
</gene>
<dbReference type="InterPro" id="IPR000160">
    <property type="entry name" value="GGDEF_dom"/>
</dbReference>
<dbReference type="SUPFAM" id="SSF55073">
    <property type="entry name" value="Nucleotide cyclase"/>
    <property type="match status" value="1"/>
</dbReference>
<feature type="transmembrane region" description="Helical" evidence="3">
    <location>
        <begin position="276"/>
        <end position="296"/>
    </location>
</feature>
<dbReference type="KEGG" id="ctes:O987_01985"/>
<accession>A0A076PIP4</accession>
<organism evidence="5 6">
    <name type="scientific">Comamonas testosteroni TK102</name>
    <dbReference type="NCBI Taxonomy" id="1392005"/>
    <lineage>
        <taxon>Bacteria</taxon>
        <taxon>Pseudomonadati</taxon>
        <taxon>Pseudomonadota</taxon>
        <taxon>Betaproteobacteria</taxon>
        <taxon>Burkholderiales</taxon>
        <taxon>Comamonadaceae</taxon>
        <taxon>Comamonas</taxon>
    </lineage>
</organism>
<dbReference type="RefSeq" id="WP_003059296.1">
    <property type="nucleotide sequence ID" value="NZ_CP006704.1"/>
</dbReference>
<dbReference type="InterPro" id="IPR029787">
    <property type="entry name" value="Nucleotide_cyclase"/>
</dbReference>
<dbReference type="AlphaFoldDB" id="A0A076PIP4"/>
<evidence type="ECO:0000256" key="1">
    <source>
        <dbReference type="ARBA" id="ARBA00012528"/>
    </source>
</evidence>
<dbReference type="InterPro" id="IPR043128">
    <property type="entry name" value="Rev_trsase/Diguanyl_cyclase"/>
</dbReference>
<dbReference type="GO" id="GO:1902201">
    <property type="term" value="P:negative regulation of bacterial-type flagellum-dependent cell motility"/>
    <property type="evidence" value="ECO:0007669"/>
    <property type="project" value="TreeGrafter"/>
</dbReference>
<dbReference type="CDD" id="cd01949">
    <property type="entry name" value="GGDEF"/>
    <property type="match status" value="1"/>
</dbReference>
<comment type="catalytic activity">
    <reaction evidence="2">
        <text>2 GTP = 3',3'-c-di-GMP + 2 diphosphate</text>
        <dbReference type="Rhea" id="RHEA:24898"/>
        <dbReference type="ChEBI" id="CHEBI:33019"/>
        <dbReference type="ChEBI" id="CHEBI:37565"/>
        <dbReference type="ChEBI" id="CHEBI:58805"/>
        <dbReference type="EC" id="2.7.7.65"/>
    </reaction>
</comment>
<dbReference type="HOGENOM" id="CLU_000445_11_27_4"/>
<dbReference type="PANTHER" id="PTHR45138">
    <property type="entry name" value="REGULATORY COMPONENTS OF SENSORY TRANSDUCTION SYSTEM"/>
    <property type="match status" value="1"/>
</dbReference>
<proteinExistence type="predicted"/>
<keyword evidence="3" id="KW-0472">Membrane</keyword>
<feature type="transmembrane region" description="Helical" evidence="3">
    <location>
        <begin position="44"/>
        <end position="62"/>
    </location>
</feature>
<dbReference type="PANTHER" id="PTHR45138:SF9">
    <property type="entry name" value="DIGUANYLATE CYCLASE DGCM-RELATED"/>
    <property type="match status" value="1"/>
</dbReference>
<dbReference type="EC" id="2.7.7.65" evidence="1"/>
<dbReference type="FunFam" id="3.30.70.270:FF:000001">
    <property type="entry name" value="Diguanylate cyclase domain protein"/>
    <property type="match status" value="1"/>
</dbReference>